<dbReference type="Proteomes" id="UP000005808">
    <property type="component" value="Unassembled WGS sequence"/>
</dbReference>
<accession>H1SA63</accession>
<proteinExistence type="predicted"/>
<dbReference type="PATRIC" id="fig|1127483.3.peg.4985"/>
<protein>
    <recommendedName>
        <fullName evidence="3">Alpha/beta hydrolase</fullName>
    </recommendedName>
</protein>
<evidence type="ECO:0000313" key="1">
    <source>
        <dbReference type="EMBL" id="EHP40612.1"/>
    </source>
</evidence>
<dbReference type="InterPro" id="IPR010662">
    <property type="entry name" value="RBBP9/YdeN"/>
</dbReference>
<reference evidence="1 2" key="1">
    <citation type="journal article" date="2012" name="J. Bacteriol.">
        <title>De Novo Genome Project of Cupriavidus basilensis OR16.</title>
        <authorList>
            <person name="Cserhati M."/>
            <person name="Kriszt B."/>
            <person name="Szoboszlay S."/>
            <person name="Toth A."/>
            <person name="Szabo I."/>
            <person name="Tancsics A."/>
            <person name="Nagy I."/>
            <person name="Horvath B."/>
            <person name="Nagy I."/>
            <person name="Kukolya J."/>
        </authorList>
    </citation>
    <scope>NUCLEOTIDE SEQUENCE [LARGE SCALE GENOMIC DNA]</scope>
    <source>
        <strain evidence="1 2">OR16</strain>
    </source>
</reference>
<comment type="caution">
    <text evidence="1">The sequence shown here is derived from an EMBL/GenBank/DDBJ whole genome shotgun (WGS) entry which is preliminary data.</text>
</comment>
<sequence>MGRRLPDARRAEIQSKLPIIAKMKPTILIVPGLRDHVPEHWQTLLEASLPNAVSVPPLEQDKLNCGARVAALDAVIARIGGPVVLVAHSAGVMITVQWAKRHNRAIHGALLATPPDFETPLPAGHSSMEVLDQNGWLPVPRTALPFPSIVAASRNDPLASFDRVAALASEWGSRLVDLGNVGHLNPAAGYGEWPQAHELIAELTNR</sequence>
<dbReference type="Pfam" id="PF06821">
    <property type="entry name" value="Ser_hydrolase"/>
    <property type="match status" value="1"/>
</dbReference>
<dbReference type="Gene3D" id="3.40.50.1820">
    <property type="entry name" value="alpha/beta hydrolase"/>
    <property type="match status" value="1"/>
</dbReference>
<evidence type="ECO:0008006" key="3">
    <source>
        <dbReference type="Google" id="ProtNLM"/>
    </source>
</evidence>
<dbReference type="AlphaFoldDB" id="H1SA63"/>
<dbReference type="EMBL" id="AHJE01000062">
    <property type="protein sequence ID" value="EHP40612.1"/>
    <property type="molecule type" value="Genomic_DNA"/>
</dbReference>
<gene>
    <name evidence="1" type="ORF">OR16_24920</name>
</gene>
<dbReference type="SUPFAM" id="SSF53474">
    <property type="entry name" value="alpha/beta-Hydrolases"/>
    <property type="match status" value="1"/>
</dbReference>
<organism evidence="1 2">
    <name type="scientific">Cupriavidus basilensis OR16</name>
    <dbReference type="NCBI Taxonomy" id="1127483"/>
    <lineage>
        <taxon>Bacteria</taxon>
        <taxon>Pseudomonadati</taxon>
        <taxon>Pseudomonadota</taxon>
        <taxon>Betaproteobacteria</taxon>
        <taxon>Burkholderiales</taxon>
        <taxon>Burkholderiaceae</taxon>
        <taxon>Cupriavidus</taxon>
    </lineage>
</organism>
<evidence type="ECO:0000313" key="2">
    <source>
        <dbReference type="Proteomes" id="UP000005808"/>
    </source>
</evidence>
<dbReference type="InterPro" id="IPR029058">
    <property type="entry name" value="AB_hydrolase_fold"/>
</dbReference>
<name>H1SA63_9BURK</name>
<dbReference type="GO" id="GO:0016787">
    <property type="term" value="F:hydrolase activity"/>
    <property type="evidence" value="ECO:0007669"/>
    <property type="project" value="InterPro"/>
</dbReference>